<evidence type="ECO:0000313" key="10">
    <source>
        <dbReference type="EMBL" id="GBE61013.1"/>
    </source>
</evidence>
<comment type="catalytic activity">
    <reaction evidence="1 8">
        <text>Thiol-dependent hydrolysis of ester, thioester, amide, peptide and isopeptide bonds formed by the C-terminal Gly of ubiquitin (a 76-residue protein attached to proteins as an intracellular targeting signal).</text>
        <dbReference type="EC" id="3.4.19.12"/>
    </reaction>
</comment>
<dbReference type="InterPro" id="IPR001578">
    <property type="entry name" value="Peptidase_C12_UCH"/>
</dbReference>
<comment type="caution">
    <text evidence="10">The sequence shown here is derived from an EMBL/GenBank/DDBJ whole genome shotgun (WGS) entry which is preliminary data.</text>
</comment>
<evidence type="ECO:0000256" key="4">
    <source>
        <dbReference type="ARBA" id="ARBA00022786"/>
    </source>
</evidence>
<dbReference type="SUPFAM" id="SSF54001">
    <property type="entry name" value="Cysteine proteinases"/>
    <property type="match status" value="1"/>
</dbReference>
<sequence>MTRTRVVRGFAPLEACPVVFSEYAAALGQYKLVFDDLLAWETWAYDMVKKPVVGVIVTLPCTAKLPRNKGDIHKTKIRIAKRVVRLPGSRQQIMDIESQNVHNQCGTYALLHLLNNICENRHIENDSILSYIREKTFHASPGERGTLIENTHEIQELHAKFEQKGQSVITNEQEEIASHYVTFVVVDGDLYELDGALDFPVNHGRAAPDELLQNQTIYVLPP</sequence>
<evidence type="ECO:0000256" key="7">
    <source>
        <dbReference type="PROSITE-ProRule" id="PRU01393"/>
    </source>
</evidence>
<dbReference type="EC" id="3.4.19.12" evidence="8"/>
<dbReference type="GO" id="GO:0016579">
    <property type="term" value="P:protein deubiquitination"/>
    <property type="evidence" value="ECO:0007669"/>
    <property type="project" value="TreeGrafter"/>
</dbReference>
<organism evidence="10 11">
    <name type="scientific">Babesia ovata</name>
    <dbReference type="NCBI Taxonomy" id="189622"/>
    <lineage>
        <taxon>Eukaryota</taxon>
        <taxon>Sar</taxon>
        <taxon>Alveolata</taxon>
        <taxon>Apicomplexa</taxon>
        <taxon>Aconoidasida</taxon>
        <taxon>Piroplasmida</taxon>
        <taxon>Babesiidae</taxon>
        <taxon>Babesia</taxon>
    </lineage>
</organism>
<keyword evidence="3 8" id="KW-0645">Protease</keyword>
<dbReference type="GeneID" id="39874783"/>
<dbReference type="Gene3D" id="3.40.532.10">
    <property type="entry name" value="Peptidase C12, ubiquitin carboxyl-terminal hydrolase"/>
    <property type="match status" value="1"/>
</dbReference>
<dbReference type="Proteomes" id="UP000236319">
    <property type="component" value="Unassembled WGS sequence"/>
</dbReference>
<gene>
    <name evidence="10" type="ORF">BOVATA_025060</name>
</gene>
<comment type="similarity">
    <text evidence="2 7 8">Belongs to the peptidase C12 family.</text>
</comment>
<keyword evidence="6 8" id="KW-0788">Thiol protease</keyword>
<evidence type="ECO:0000313" key="11">
    <source>
        <dbReference type="Proteomes" id="UP000236319"/>
    </source>
</evidence>
<dbReference type="PRINTS" id="PR00707">
    <property type="entry name" value="UBCTHYDRLASE"/>
</dbReference>
<dbReference type="InterPro" id="IPR036959">
    <property type="entry name" value="Peptidase_C12_UCH_sf"/>
</dbReference>
<accession>A0A2H6KDE3</accession>
<protein>
    <recommendedName>
        <fullName evidence="8">Ubiquitin carboxyl-terminal hydrolase</fullName>
        <ecNumber evidence="8">3.4.19.12</ecNumber>
    </recommendedName>
</protein>
<evidence type="ECO:0000256" key="1">
    <source>
        <dbReference type="ARBA" id="ARBA00000707"/>
    </source>
</evidence>
<evidence type="ECO:0000259" key="9">
    <source>
        <dbReference type="PROSITE" id="PS52048"/>
    </source>
</evidence>
<feature type="domain" description="UCH catalytic" evidence="9">
    <location>
        <begin position="9"/>
        <end position="222"/>
    </location>
</feature>
<dbReference type="PANTHER" id="PTHR10589:SF17">
    <property type="entry name" value="UBIQUITIN CARBOXYL-TERMINAL HYDROLASE"/>
    <property type="match status" value="1"/>
</dbReference>
<keyword evidence="4 8" id="KW-0833">Ubl conjugation pathway</keyword>
<comment type="caution">
    <text evidence="7">Lacks conserved residue(s) required for the propagation of feature annotation.</text>
</comment>
<dbReference type="AlphaFoldDB" id="A0A2H6KDE3"/>
<evidence type="ECO:0000256" key="2">
    <source>
        <dbReference type="ARBA" id="ARBA00009326"/>
    </source>
</evidence>
<dbReference type="PROSITE" id="PS52048">
    <property type="entry name" value="UCH_DOMAIN"/>
    <property type="match status" value="1"/>
</dbReference>
<dbReference type="EMBL" id="BDSA01000002">
    <property type="protein sequence ID" value="GBE61013.1"/>
    <property type="molecule type" value="Genomic_DNA"/>
</dbReference>
<dbReference type="GO" id="GO:0004843">
    <property type="term" value="F:cysteine-type deubiquitinase activity"/>
    <property type="evidence" value="ECO:0007669"/>
    <property type="project" value="UniProtKB-EC"/>
</dbReference>
<dbReference type="GO" id="GO:0006511">
    <property type="term" value="P:ubiquitin-dependent protein catabolic process"/>
    <property type="evidence" value="ECO:0007669"/>
    <property type="project" value="UniProtKB-UniRule"/>
</dbReference>
<name>A0A2H6KDE3_9APIC</name>
<reference evidence="10 11" key="1">
    <citation type="journal article" date="2017" name="BMC Genomics">
        <title>Whole-genome assembly of Babesia ovata and comparative genomics between closely related pathogens.</title>
        <authorList>
            <person name="Yamagishi J."/>
            <person name="Asada M."/>
            <person name="Hakimi H."/>
            <person name="Tanaka T.Q."/>
            <person name="Sugimoto C."/>
            <person name="Kawazu S."/>
        </authorList>
    </citation>
    <scope>NUCLEOTIDE SEQUENCE [LARGE SCALE GENOMIC DNA]</scope>
    <source>
        <strain evidence="10 11">Miyake</strain>
    </source>
</reference>
<dbReference type="VEuPathDB" id="PiroplasmaDB:BOVATA_025060"/>
<evidence type="ECO:0000256" key="8">
    <source>
        <dbReference type="RuleBase" id="RU361215"/>
    </source>
</evidence>
<dbReference type="GO" id="GO:0005737">
    <property type="term" value="C:cytoplasm"/>
    <property type="evidence" value="ECO:0007669"/>
    <property type="project" value="TreeGrafter"/>
</dbReference>
<dbReference type="InterPro" id="IPR038765">
    <property type="entry name" value="Papain-like_cys_pep_sf"/>
</dbReference>
<proteinExistence type="inferred from homology"/>
<dbReference type="OrthoDB" id="427186at2759"/>
<keyword evidence="11" id="KW-1185">Reference proteome</keyword>
<evidence type="ECO:0000256" key="3">
    <source>
        <dbReference type="ARBA" id="ARBA00022670"/>
    </source>
</evidence>
<evidence type="ECO:0000256" key="5">
    <source>
        <dbReference type="ARBA" id="ARBA00022801"/>
    </source>
</evidence>
<evidence type="ECO:0000256" key="6">
    <source>
        <dbReference type="ARBA" id="ARBA00022807"/>
    </source>
</evidence>
<keyword evidence="5 8" id="KW-0378">Hydrolase</keyword>
<dbReference type="Pfam" id="PF01088">
    <property type="entry name" value="Peptidase_C12"/>
    <property type="match status" value="1"/>
</dbReference>
<dbReference type="PANTHER" id="PTHR10589">
    <property type="entry name" value="UBIQUITIN CARBOXYL-TERMINAL HYDROLASE"/>
    <property type="match status" value="1"/>
</dbReference>
<dbReference type="RefSeq" id="XP_028867256.1">
    <property type="nucleotide sequence ID" value="XM_029011423.1"/>
</dbReference>